<proteinExistence type="predicted"/>
<reference evidence="3" key="1">
    <citation type="submission" date="2012-12" db="EMBL/GenBank/DDBJ databases">
        <authorList>
            <person name="Hellsten U."/>
            <person name="Grimwood J."/>
            <person name="Chapman J.A."/>
            <person name="Shapiro H."/>
            <person name="Aerts A."/>
            <person name="Otillar R.P."/>
            <person name="Terry A.Y."/>
            <person name="Boore J.L."/>
            <person name="Simakov O."/>
            <person name="Marletaz F."/>
            <person name="Cho S.-J."/>
            <person name="Edsinger-Gonzales E."/>
            <person name="Havlak P."/>
            <person name="Kuo D.-H."/>
            <person name="Larsson T."/>
            <person name="Lv J."/>
            <person name="Arendt D."/>
            <person name="Savage R."/>
            <person name="Osoegawa K."/>
            <person name="de Jong P."/>
            <person name="Lindberg D.R."/>
            <person name="Seaver E.C."/>
            <person name="Weisblat D.A."/>
            <person name="Putnam N.H."/>
            <person name="Grigoriev I.V."/>
            <person name="Rokhsar D.S."/>
        </authorList>
    </citation>
    <scope>NUCLEOTIDE SEQUENCE</scope>
    <source>
        <strain evidence="3">I ESC-2004</strain>
    </source>
</reference>
<dbReference type="HOGENOM" id="CLU_931398_0_0_1"/>
<protein>
    <submittedName>
        <fullName evidence="1 2">Uncharacterized protein</fullName>
    </submittedName>
</protein>
<reference evidence="1 3" key="2">
    <citation type="journal article" date="2013" name="Nature">
        <title>Insights into bilaterian evolution from three spiralian genomes.</title>
        <authorList>
            <person name="Simakov O."/>
            <person name="Marletaz F."/>
            <person name="Cho S.J."/>
            <person name="Edsinger-Gonzales E."/>
            <person name="Havlak P."/>
            <person name="Hellsten U."/>
            <person name="Kuo D.H."/>
            <person name="Larsson T."/>
            <person name="Lv J."/>
            <person name="Arendt D."/>
            <person name="Savage R."/>
            <person name="Osoegawa K."/>
            <person name="de Jong P."/>
            <person name="Grimwood J."/>
            <person name="Chapman J.A."/>
            <person name="Shapiro H."/>
            <person name="Aerts A."/>
            <person name="Otillar R.P."/>
            <person name="Terry A.Y."/>
            <person name="Boore J.L."/>
            <person name="Grigoriev I.V."/>
            <person name="Lindberg D.R."/>
            <person name="Seaver E.C."/>
            <person name="Weisblat D.A."/>
            <person name="Putnam N.H."/>
            <person name="Rokhsar D.S."/>
        </authorList>
    </citation>
    <scope>NUCLEOTIDE SEQUENCE</scope>
    <source>
        <strain evidence="1 3">I ESC-2004</strain>
    </source>
</reference>
<name>R7UHW7_CAPTE</name>
<dbReference type="Proteomes" id="UP000014760">
    <property type="component" value="Unassembled WGS sequence"/>
</dbReference>
<dbReference type="EnsemblMetazoa" id="CapteT217528">
    <property type="protein sequence ID" value="CapteP217528"/>
    <property type="gene ID" value="CapteG217528"/>
</dbReference>
<reference evidence="2" key="3">
    <citation type="submission" date="2015-06" db="UniProtKB">
        <authorList>
            <consortium name="EnsemblMetazoa"/>
        </authorList>
    </citation>
    <scope>IDENTIFICATION</scope>
</reference>
<organism evidence="1">
    <name type="scientific">Capitella teleta</name>
    <name type="common">Polychaete worm</name>
    <dbReference type="NCBI Taxonomy" id="283909"/>
    <lineage>
        <taxon>Eukaryota</taxon>
        <taxon>Metazoa</taxon>
        <taxon>Spiralia</taxon>
        <taxon>Lophotrochozoa</taxon>
        <taxon>Annelida</taxon>
        <taxon>Polychaeta</taxon>
        <taxon>Sedentaria</taxon>
        <taxon>Scolecida</taxon>
        <taxon>Capitellidae</taxon>
        <taxon>Capitella</taxon>
    </lineage>
</organism>
<dbReference type="EMBL" id="AMQN01001327">
    <property type="status" value="NOT_ANNOTATED_CDS"/>
    <property type="molecule type" value="Genomic_DNA"/>
</dbReference>
<dbReference type="OrthoDB" id="7474070at2759"/>
<gene>
    <name evidence="1" type="ORF">CAPTEDRAFT_217528</name>
</gene>
<sequence length="299" mass="33763">MSPLFLPQNLNSVSAAHWAENLHRIDQYGSILVMQRFQTPKGSLKTVPSLYSLMMMKSMAGLAEDLFSSCVLKYLCLQKLNQDHVDHYVITLRTLASSFQTSEVLQVRCFRQVSSTERHLHPEYILVTRARADTEKLLEFLLGRHPFAADMSLHNISTALTVELRGGAFSYRAIKRIRIEVPASQQSTSASMDVLIDENVVEIILHEIHSTKEDCIPSLSLSQLPISTKQPEIVDPYKLDSIEIYSHVKYISSSLIRRMINSESCSECKELYLAPDQRACRAPSGCPLSPQVCLKYPFA</sequence>
<dbReference type="EMBL" id="KB301364">
    <property type="protein sequence ID" value="ELU05678.1"/>
    <property type="molecule type" value="Genomic_DNA"/>
</dbReference>
<evidence type="ECO:0000313" key="1">
    <source>
        <dbReference type="EMBL" id="ELU05678.1"/>
    </source>
</evidence>
<keyword evidence="3" id="KW-1185">Reference proteome</keyword>
<accession>R7UHW7</accession>
<evidence type="ECO:0000313" key="2">
    <source>
        <dbReference type="EnsemblMetazoa" id="CapteP217528"/>
    </source>
</evidence>
<evidence type="ECO:0000313" key="3">
    <source>
        <dbReference type="Proteomes" id="UP000014760"/>
    </source>
</evidence>
<dbReference type="AlphaFoldDB" id="R7UHW7"/>